<reference evidence="5" key="1">
    <citation type="submission" date="2023-07" db="EMBL/GenBank/DDBJ databases">
        <authorList>
            <person name="Kim M.K."/>
        </authorList>
    </citation>
    <scope>NUCLEOTIDE SEQUENCE</scope>
    <source>
        <strain evidence="5">ASUV-10-1</strain>
    </source>
</reference>
<keyword evidence="2 5" id="KW-0489">Methyltransferase</keyword>
<protein>
    <submittedName>
        <fullName evidence="5">Class I SAM-dependent methyltransferase</fullName>
    </submittedName>
</protein>
<keyword evidence="3" id="KW-0808">Transferase</keyword>
<dbReference type="CDD" id="cd02440">
    <property type="entry name" value="AdoMet_MTases"/>
    <property type="match status" value="1"/>
</dbReference>
<dbReference type="InterPro" id="IPR029063">
    <property type="entry name" value="SAM-dependent_MTases_sf"/>
</dbReference>
<evidence type="ECO:0000313" key="6">
    <source>
        <dbReference type="Proteomes" id="UP001176429"/>
    </source>
</evidence>
<dbReference type="RefSeq" id="WP_305007017.1">
    <property type="nucleotide sequence ID" value="NZ_JAUQSY010000008.1"/>
</dbReference>
<dbReference type="Pfam" id="PF08241">
    <property type="entry name" value="Methyltransf_11"/>
    <property type="match status" value="1"/>
</dbReference>
<accession>A0ABT9BGQ1</accession>
<evidence type="ECO:0000313" key="5">
    <source>
        <dbReference type="EMBL" id="MDO7875698.1"/>
    </source>
</evidence>
<dbReference type="Gene3D" id="3.40.50.150">
    <property type="entry name" value="Vaccinia Virus protein VP39"/>
    <property type="match status" value="1"/>
</dbReference>
<evidence type="ECO:0000256" key="1">
    <source>
        <dbReference type="ARBA" id="ARBA00008361"/>
    </source>
</evidence>
<dbReference type="PANTHER" id="PTHR44942:SF4">
    <property type="entry name" value="METHYLTRANSFERASE TYPE 11 DOMAIN-CONTAINING PROTEIN"/>
    <property type="match status" value="1"/>
</dbReference>
<gene>
    <name evidence="5" type="ORF">Q5H93_13215</name>
</gene>
<sequence>MPLDRFSTQSAAYAQYRITYPAALYDWLLPQVPGRERAWDCATGNGQVAAALALHFAHIEATDLSANQLKQASALPNVHYQTSPAEHSPFADASFDLITVGQAVHWFDEPAWHREARRVLRPGGVLAEWGYQLCRLETPELNRVLDEFHDVTSAPYWDANRRHIADEYAHIAFPFAGVQHARFAVEKHWTAEDMLNYLGTWSATANYARQHAGADMVALVAEELTRLWGPGARLVSFPVFARAGVAR</sequence>
<dbReference type="InterPro" id="IPR013216">
    <property type="entry name" value="Methyltransf_11"/>
</dbReference>
<dbReference type="Proteomes" id="UP001176429">
    <property type="component" value="Unassembled WGS sequence"/>
</dbReference>
<keyword evidence="6" id="KW-1185">Reference proteome</keyword>
<dbReference type="GO" id="GO:0008168">
    <property type="term" value="F:methyltransferase activity"/>
    <property type="evidence" value="ECO:0007669"/>
    <property type="project" value="UniProtKB-KW"/>
</dbReference>
<dbReference type="PANTHER" id="PTHR44942">
    <property type="entry name" value="METHYLTRANSF_11 DOMAIN-CONTAINING PROTEIN"/>
    <property type="match status" value="1"/>
</dbReference>
<evidence type="ECO:0000256" key="2">
    <source>
        <dbReference type="ARBA" id="ARBA00022603"/>
    </source>
</evidence>
<comment type="similarity">
    <text evidence="1">Belongs to the methyltransferase superfamily.</text>
</comment>
<proteinExistence type="inferred from homology"/>
<evidence type="ECO:0000256" key="3">
    <source>
        <dbReference type="ARBA" id="ARBA00022679"/>
    </source>
</evidence>
<dbReference type="GO" id="GO:0032259">
    <property type="term" value="P:methylation"/>
    <property type="evidence" value="ECO:0007669"/>
    <property type="project" value="UniProtKB-KW"/>
</dbReference>
<name>A0ABT9BGQ1_9BACT</name>
<comment type="caution">
    <text evidence="5">The sequence shown here is derived from an EMBL/GenBank/DDBJ whole genome shotgun (WGS) entry which is preliminary data.</text>
</comment>
<dbReference type="InterPro" id="IPR051052">
    <property type="entry name" value="Diverse_substrate_MTase"/>
</dbReference>
<dbReference type="SUPFAM" id="SSF53335">
    <property type="entry name" value="S-adenosyl-L-methionine-dependent methyltransferases"/>
    <property type="match status" value="1"/>
</dbReference>
<dbReference type="EMBL" id="JAUQSY010000008">
    <property type="protein sequence ID" value="MDO7875698.1"/>
    <property type="molecule type" value="Genomic_DNA"/>
</dbReference>
<organism evidence="5 6">
    <name type="scientific">Hymenobacter aranciens</name>
    <dbReference type="NCBI Taxonomy" id="3063996"/>
    <lineage>
        <taxon>Bacteria</taxon>
        <taxon>Pseudomonadati</taxon>
        <taxon>Bacteroidota</taxon>
        <taxon>Cytophagia</taxon>
        <taxon>Cytophagales</taxon>
        <taxon>Hymenobacteraceae</taxon>
        <taxon>Hymenobacter</taxon>
    </lineage>
</organism>
<feature type="domain" description="Methyltransferase type 11" evidence="4">
    <location>
        <begin position="40"/>
        <end position="126"/>
    </location>
</feature>
<evidence type="ECO:0000259" key="4">
    <source>
        <dbReference type="Pfam" id="PF08241"/>
    </source>
</evidence>